<dbReference type="RefSeq" id="WP_164354209.1">
    <property type="nucleotide sequence ID" value="NZ_JAABNT010000007.1"/>
</dbReference>
<protein>
    <submittedName>
        <fullName evidence="1">Uncharacterized protein</fullName>
    </submittedName>
</protein>
<accession>A0A6P0CAN3</accession>
<name>A0A6P0CAN3_9RHOB</name>
<reference evidence="1 2" key="1">
    <citation type="submission" date="2020-01" db="EMBL/GenBank/DDBJ databases">
        <title>Sulfitobacter sediminilitoris sp. nov., isolated from a tidal flat.</title>
        <authorList>
            <person name="Park S."/>
            <person name="Yoon J.-H."/>
        </authorList>
    </citation>
    <scope>NUCLEOTIDE SEQUENCE [LARGE SCALE GENOMIC DNA]</scope>
    <source>
        <strain evidence="1 2">JBTF-M27</strain>
    </source>
</reference>
<comment type="caution">
    <text evidence="1">The sequence shown here is derived from an EMBL/GenBank/DDBJ whole genome shotgun (WGS) entry which is preliminary data.</text>
</comment>
<dbReference type="AlphaFoldDB" id="A0A6P0CAN3"/>
<sequence>MSKALIIGSSHVGAYKNAADMFAELYPEAELDYFGVRGPLFLNGGIDKAGRFIVPFRDEKDRAFVVTTNGSESVATSGYDHLLLVGHRFAFVNFAALLRDHDILEGARTGKPRVISKVMLKEIIETVTDMTVEDALRGFEDFGGTLTFAMAPYPASSIVERCGELELADVLDSFWAQPDAAWVYDTWLNHLRNALAAKGHHLLKQPDAVNDGLFATKPKYARKAATLNDGTLGKKDHRHMNADYGLAMLSAFAETRLGLTPQGAMRTSPQKKKKERIA</sequence>
<dbReference type="Proteomes" id="UP000468591">
    <property type="component" value="Unassembled WGS sequence"/>
</dbReference>
<evidence type="ECO:0000313" key="1">
    <source>
        <dbReference type="EMBL" id="NEK23291.1"/>
    </source>
</evidence>
<proteinExistence type="predicted"/>
<organism evidence="1 2">
    <name type="scientific">Sulfitobacter sediminilitoris</name>
    <dbReference type="NCBI Taxonomy" id="2698830"/>
    <lineage>
        <taxon>Bacteria</taxon>
        <taxon>Pseudomonadati</taxon>
        <taxon>Pseudomonadota</taxon>
        <taxon>Alphaproteobacteria</taxon>
        <taxon>Rhodobacterales</taxon>
        <taxon>Roseobacteraceae</taxon>
        <taxon>Sulfitobacter</taxon>
    </lineage>
</organism>
<evidence type="ECO:0000313" key="2">
    <source>
        <dbReference type="Proteomes" id="UP000468591"/>
    </source>
</evidence>
<gene>
    <name evidence="1" type="ORF">GV827_12855</name>
</gene>
<keyword evidence="2" id="KW-1185">Reference proteome</keyword>
<dbReference type="EMBL" id="JAABNT010000007">
    <property type="protein sequence ID" value="NEK23291.1"/>
    <property type="molecule type" value="Genomic_DNA"/>
</dbReference>